<feature type="compositionally biased region" description="Pro residues" evidence="1">
    <location>
        <begin position="490"/>
        <end position="500"/>
    </location>
</feature>
<evidence type="ECO:0000256" key="1">
    <source>
        <dbReference type="SAM" id="MobiDB-lite"/>
    </source>
</evidence>
<evidence type="ECO:0000313" key="2">
    <source>
        <dbReference type="EMBL" id="TWG25790.1"/>
    </source>
</evidence>
<feature type="region of interest" description="Disordered" evidence="1">
    <location>
        <begin position="444"/>
        <end position="555"/>
    </location>
</feature>
<feature type="compositionally biased region" description="Basic and acidic residues" evidence="1">
    <location>
        <begin position="150"/>
        <end position="164"/>
    </location>
</feature>
<feature type="compositionally biased region" description="Low complexity" evidence="1">
    <location>
        <begin position="194"/>
        <end position="206"/>
    </location>
</feature>
<organism evidence="2 3">
    <name type="scientific">Actinoplanes teichomyceticus</name>
    <dbReference type="NCBI Taxonomy" id="1867"/>
    <lineage>
        <taxon>Bacteria</taxon>
        <taxon>Bacillati</taxon>
        <taxon>Actinomycetota</taxon>
        <taxon>Actinomycetes</taxon>
        <taxon>Micromonosporales</taxon>
        <taxon>Micromonosporaceae</taxon>
        <taxon>Actinoplanes</taxon>
    </lineage>
</organism>
<feature type="compositionally biased region" description="Low complexity" evidence="1">
    <location>
        <begin position="535"/>
        <end position="544"/>
    </location>
</feature>
<reference evidence="2 3" key="1">
    <citation type="submission" date="2019-06" db="EMBL/GenBank/DDBJ databases">
        <title>Sequencing the genomes of 1000 actinobacteria strains.</title>
        <authorList>
            <person name="Klenk H.-P."/>
        </authorList>
    </citation>
    <scope>NUCLEOTIDE SEQUENCE [LARGE SCALE GENOMIC DNA]</scope>
    <source>
        <strain evidence="2 3">DSM 43866</strain>
    </source>
</reference>
<feature type="compositionally biased region" description="Basic and acidic residues" evidence="1">
    <location>
        <begin position="509"/>
        <end position="519"/>
    </location>
</feature>
<name>A0A561WPJ7_ACTTI</name>
<feature type="compositionally biased region" description="Basic and acidic residues" evidence="1">
    <location>
        <begin position="69"/>
        <end position="82"/>
    </location>
</feature>
<dbReference type="EMBL" id="VIWY01000001">
    <property type="protein sequence ID" value="TWG25790.1"/>
    <property type="molecule type" value="Genomic_DNA"/>
</dbReference>
<evidence type="ECO:0000313" key="3">
    <source>
        <dbReference type="Proteomes" id="UP000320239"/>
    </source>
</evidence>
<comment type="caution">
    <text evidence="2">The sequence shown here is derived from an EMBL/GenBank/DDBJ whole genome shotgun (WGS) entry which is preliminary data.</text>
</comment>
<gene>
    <name evidence="2" type="ORF">FHX34_101762</name>
</gene>
<dbReference type="Proteomes" id="UP000320239">
    <property type="component" value="Unassembled WGS sequence"/>
</dbReference>
<accession>A0A561WPJ7</accession>
<sequence length="555" mass="58354">MTAAGLALIAGGLATMISFRTVLFGGGDDGEPGRSRPAPPPGRRRSGDPARNGPAAPPAPEDLPATGTADDRQPDRPDHREPAGTPAARSAPRTDPGSGPPVPGRPGADDYGRPGAEGYARADRGGVGGDEYTGTARSRTGGDGYTDEAQAGRDEYRTADRGRAGGDGYAGEAPAGDGYVRTVARTGDEHAGTEADAAEPAGAYAERSARTAASWIGEPEPRPEPAGQSGWIGEPEPRPEPAGKAGPAAGSCDGERAWPLLDRAPGEDLVAPVTAGTPRSWAEDHLADAGRPSADGYPADRHGAAPAPGRPGEGRAYPRVTAASEVSRFIDNSAWRAGPPTEHAPDDAGWAATTGDLRYVDEARYAQPVPEPRVAPVDRSDRGYGDRIDGWVRPRYRDLDDRPPSGDYWTPVPDDLYADPEPSARGYGWPVPVERLPAVPDYEPATGFDLSPMQAAEPTTLVPTWRPRDPDHRVRLPRSWAERDDHGPTGPFPADNPPAPRTGEEAADDPLRRGHRAAEAEPPGRGARSRPRPRPATAAEPESSYVSRHSAGPHH</sequence>
<proteinExistence type="predicted"/>
<protein>
    <submittedName>
        <fullName evidence="2">Uncharacterized protein</fullName>
    </submittedName>
</protein>
<feature type="region of interest" description="Disordered" evidence="1">
    <location>
        <begin position="23"/>
        <end position="424"/>
    </location>
</feature>
<feature type="compositionally biased region" description="Basic and acidic residues" evidence="1">
    <location>
        <begin position="376"/>
        <end position="404"/>
    </location>
</feature>
<dbReference type="AlphaFoldDB" id="A0A561WPJ7"/>
<feature type="compositionally biased region" description="Basic and acidic residues" evidence="1">
    <location>
        <begin position="466"/>
        <end position="487"/>
    </location>
</feature>
<keyword evidence="3" id="KW-1185">Reference proteome</keyword>